<dbReference type="GeneID" id="121849984"/>
<feature type="region of interest" description="Disordered" evidence="4">
    <location>
        <begin position="130"/>
        <end position="149"/>
    </location>
</feature>
<evidence type="ECO:0000256" key="3">
    <source>
        <dbReference type="ARBA" id="ARBA00023242"/>
    </source>
</evidence>
<dbReference type="RefSeq" id="XP_042195705.1">
    <property type="nucleotide sequence ID" value="XM_042339771.1"/>
</dbReference>
<feature type="region of interest" description="Disordered" evidence="4">
    <location>
        <begin position="282"/>
        <end position="342"/>
    </location>
</feature>
<evidence type="ECO:0000259" key="5">
    <source>
        <dbReference type="Pfam" id="PF04935"/>
    </source>
</evidence>
<keyword evidence="7" id="KW-1185">Reference proteome</keyword>
<dbReference type="InterPro" id="IPR029190">
    <property type="entry name" value="Rrp14/SURF6_C"/>
</dbReference>
<dbReference type="PANTHER" id="PTHR14369">
    <property type="entry name" value="SURFEIT LOCUS PROTEIN 6"/>
    <property type="match status" value="1"/>
</dbReference>
<dbReference type="Pfam" id="PF04935">
    <property type="entry name" value="SURF6"/>
    <property type="match status" value="1"/>
</dbReference>
<dbReference type="InterPro" id="IPR007019">
    <property type="entry name" value="SURF6"/>
</dbReference>
<name>A0A4W3HPX5_CALMI</name>
<dbReference type="GO" id="GO:0042273">
    <property type="term" value="P:ribosomal large subunit biogenesis"/>
    <property type="evidence" value="ECO:0007669"/>
    <property type="project" value="TreeGrafter"/>
</dbReference>
<evidence type="ECO:0000256" key="2">
    <source>
        <dbReference type="ARBA" id="ARBA00005904"/>
    </source>
</evidence>
<dbReference type="GO" id="GO:0003677">
    <property type="term" value="F:DNA binding"/>
    <property type="evidence" value="ECO:0007669"/>
    <property type="project" value="TreeGrafter"/>
</dbReference>
<dbReference type="GO" id="GO:0003723">
    <property type="term" value="F:RNA binding"/>
    <property type="evidence" value="ECO:0007669"/>
    <property type="project" value="TreeGrafter"/>
</dbReference>
<dbReference type="OMA" id="QKKRTDN"/>
<protein>
    <submittedName>
        <fullName evidence="6">Surfeit 6</fullName>
    </submittedName>
</protein>
<dbReference type="Proteomes" id="UP000314986">
    <property type="component" value="Unassembled WGS sequence"/>
</dbReference>
<evidence type="ECO:0000256" key="4">
    <source>
        <dbReference type="SAM" id="MobiDB-lite"/>
    </source>
</evidence>
<dbReference type="GO" id="GO:0042274">
    <property type="term" value="P:ribosomal small subunit biogenesis"/>
    <property type="evidence" value="ECO:0007669"/>
    <property type="project" value="TreeGrafter"/>
</dbReference>
<dbReference type="GO" id="GO:0005730">
    <property type="term" value="C:nucleolus"/>
    <property type="evidence" value="ECO:0007669"/>
    <property type="project" value="TreeGrafter"/>
</dbReference>
<dbReference type="InParanoid" id="A0A4W3HPX5"/>
<dbReference type="GeneTree" id="ENSGT00390000006980"/>
<dbReference type="AlphaFoldDB" id="A0A4W3HPX5"/>
<feature type="compositionally biased region" description="Basic and acidic residues" evidence="4">
    <location>
        <begin position="287"/>
        <end position="301"/>
    </location>
</feature>
<feature type="compositionally biased region" description="Basic residues" evidence="4">
    <location>
        <begin position="130"/>
        <end position="146"/>
    </location>
</feature>
<feature type="region of interest" description="Disordered" evidence="4">
    <location>
        <begin position="23"/>
        <end position="64"/>
    </location>
</feature>
<reference evidence="7" key="3">
    <citation type="journal article" date="2014" name="Nature">
        <title>Elephant shark genome provides unique insights into gnathostome evolution.</title>
        <authorList>
            <consortium name="International Elephant Shark Genome Sequencing Consortium"/>
            <person name="Venkatesh B."/>
            <person name="Lee A.P."/>
            <person name="Ravi V."/>
            <person name="Maurya A.K."/>
            <person name="Lian M.M."/>
            <person name="Swann J.B."/>
            <person name="Ohta Y."/>
            <person name="Flajnik M.F."/>
            <person name="Sutoh Y."/>
            <person name="Kasahara M."/>
            <person name="Hoon S."/>
            <person name="Gangu V."/>
            <person name="Roy S.W."/>
            <person name="Irimia M."/>
            <person name="Korzh V."/>
            <person name="Kondrychyn I."/>
            <person name="Lim Z.W."/>
            <person name="Tay B.H."/>
            <person name="Tohari S."/>
            <person name="Kong K.W."/>
            <person name="Ho S."/>
            <person name="Lorente-Galdos B."/>
            <person name="Quilez J."/>
            <person name="Marques-Bonet T."/>
            <person name="Raney B.J."/>
            <person name="Ingham P.W."/>
            <person name="Tay A."/>
            <person name="Hillier L.W."/>
            <person name="Minx P."/>
            <person name="Boehm T."/>
            <person name="Wilson R.K."/>
            <person name="Brenner S."/>
            <person name="Warren W.C."/>
        </authorList>
    </citation>
    <scope>NUCLEOTIDE SEQUENCE [LARGE SCALE GENOMIC DNA]</scope>
</reference>
<keyword evidence="3" id="KW-0539">Nucleus</keyword>
<reference evidence="6" key="5">
    <citation type="submission" date="2025-09" db="UniProtKB">
        <authorList>
            <consortium name="Ensembl"/>
        </authorList>
    </citation>
    <scope>IDENTIFICATION</scope>
</reference>
<organism evidence="6 7">
    <name type="scientific">Callorhinchus milii</name>
    <name type="common">Ghost shark</name>
    <dbReference type="NCBI Taxonomy" id="7868"/>
    <lineage>
        <taxon>Eukaryota</taxon>
        <taxon>Metazoa</taxon>
        <taxon>Chordata</taxon>
        <taxon>Craniata</taxon>
        <taxon>Vertebrata</taxon>
        <taxon>Chondrichthyes</taxon>
        <taxon>Holocephali</taxon>
        <taxon>Chimaeriformes</taxon>
        <taxon>Callorhinchidae</taxon>
        <taxon>Callorhinchus</taxon>
    </lineage>
</organism>
<dbReference type="STRING" id="7868.ENSCMIP00000017335"/>
<proteinExistence type="inferred from homology"/>
<dbReference type="Ensembl" id="ENSCMIT00000017673.1">
    <property type="protein sequence ID" value="ENSCMIP00000017335.1"/>
    <property type="gene ID" value="ENSCMIG00000008273.1"/>
</dbReference>
<gene>
    <name evidence="6" type="primary">LOC121849984</name>
</gene>
<feature type="compositionally biased region" description="Basic residues" evidence="4">
    <location>
        <begin position="302"/>
        <end position="316"/>
    </location>
</feature>
<accession>A0A4W3HPX5</accession>
<comment type="subcellular location">
    <subcellularLocation>
        <location evidence="1">Nucleus</location>
    </subcellularLocation>
</comment>
<reference evidence="7" key="1">
    <citation type="journal article" date="2006" name="Science">
        <title>Ancient noncoding elements conserved in the human genome.</title>
        <authorList>
            <person name="Venkatesh B."/>
            <person name="Kirkness E.F."/>
            <person name="Loh Y.H."/>
            <person name="Halpern A.L."/>
            <person name="Lee A.P."/>
            <person name="Johnson J."/>
            <person name="Dandona N."/>
            <person name="Viswanathan L.D."/>
            <person name="Tay A."/>
            <person name="Venter J.C."/>
            <person name="Strausberg R.L."/>
            <person name="Brenner S."/>
        </authorList>
    </citation>
    <scope>NUCLEOTIDE SEQUENCE [LARGE SCALE GENOMIC DNA]</scope>
</reference>
<evidence type="ECO:0000256" key="1">
    <source>
        <dbReference type="ARBA" id="ARBA00004123"/>
    </source>
</evidence>
<reference evidence="7" key="2">
    <citation type="journal article" date="2007" name="PLoS Biol.">
        <title>Survey sequencing and comparative analysis of the elephant shark (Callorhinchus milii) genome.</title>
        <authorList>
            <person name="Venkatesh B."/>
            <person name="Kirkness E.F."/>
            <person name="Loh Y.H."/>
            <person name="Halpern A.L."/>
            <person name="Lee A.P."/>
            <person name="Johnson J."/>
            <person name="Dandona N."/>
            <person name="Viswanathan L.D."/>
            <person name="Tay A."/>
            <person name="Venter J.C."/>
            <person name="Strausberg R.L."/>
            <person name="Brenner S."/>
        </authorList>
    </citation>
    <scope>NUCLEOTIDE SEQUENCE [LARGE SCALE GENOMIC DNA]</scope>
</reference>
<dbReference type="KEGG" id="cmk:103188763"/>
<sequence>MADLSLAAKDKYLQRLGSKVCAAQRQEPHQRKLVSRKMGTEESHQLKKKKRKKQPLKEQRGFQAVRVDLSKPAQVGIKENQNFRVSKTELGSFSAVNLLRQRLHDKIEESRGQVNQRGLSSEELKKLRLRRKQERERKKRKRKELRIKKEQETLPQEECVASDTQKGETTQECRKVEEQIIFNKIEVSSQVVNNKILKKKEKKGKIKGGVTPLTGKNYKQLLSRLEARKSKIEELKSKDEDKAKEIETKMKWTNALYRAEGVKIKDNEEMLKIALKRKEKLKAQRQKNWEKRTEQVVEKMQHRQNKRQRNLKKKKLAKIERKKDKARKKGRVLPEDIKKAQL</sequence>
<reference evidence="6" key="4">
    <citation type="submission" date="2025-08" db="UniProtKB">
        <authorList>
            <consortium name="Ensembl"/>
        </authorList>
    </citation>
    <scope>IDENTIFICATION</scope>
</reference>
<evidence type="ECO:0000313" key="7">
    <source>
        <dbReference type="Proteomes" id="UP000314986"/>
    </source>
</evidence>
<comment type="similarity">
    <text evidence="2">Belongs to the SURF6 family.</text>
</comment>
<feature type="compositionally biased region" description="Basic and acidic residues" evidence="4">
    <location>
        <begin position="332"/>
        <end position="342"/>
    </location>
</feature>
<dbReference type="PANTHER" id="PTHR14369:SF0">
    <property type="entry name" value="SURFEIT LOCUS PROTEIN 6"/>
    <property type="match status" value="1"/>
</dbReference>
<dbReference type="OrthoDB" id="444809at2759"/>
<evidence type="ECO:0000313" key="6">
    <source>
        <dbReference type="Ensembl" id="ENSCMIP00000017335.1"/>
    </source>
</evidence>
<feature type="domain" description="Ribosomal RNA-processing protein 14/surfeit locus protein 6 C-terminal" evidence="5">
    <location>
        <begin position="122"/>
        <end position="323"/>
    </location>
</feature>